<evidence type="ECO:0000256" key="2">
    <source>
        <dbReference type="PIRSR" id="PIRSR005962-1"/>
    </source>
</evidence>
<dbReference type="InterPro" id="IPR036264">
    <property type="entry name" value="Bact_exopeptidase_dim_dom"/>
</dbReference>
<dbReference type="EMBL" id="WNCL01000036">
    <property type="protein sequence ID" value="MTU43943.1"/>
    <property type="molecule type" value="Genomic_DNA"/>
</dbReference>
<dbReference type="NCBIfam" id="TIGR01891">
    <property type="entry name" value="amidohydrolases"/>
    <property type="match status" value="1"/>
</dbReference>
<dbReference type="InterPro" id="IPR011650">
    <property type="entry name" value="Peptidase_M20_dimer"/>
</dbReference>
<evidence type="ECO:0000256" key="1">
    <source>
        <dbReference type="ARBA" id="ARBA00022801"/>
    </source>
</evidence>
<dbReference type="PIRSF" id="PIRSF005962">
    <property type="entry name" value="Pept_M20D_amidohydro"/>
    <property type="match status" value="1"/>
</dbReference>
<accession>A0A6I3S0H0</accession>
<dbReference type="InterPro" id="IPR002933">
    <property type="entry name" value="Peptidase_M20"/>
</dbReference>
<gene>
    <name evidence="4" type="ORF">GMD42_10025</name>
</gene>
<feature type="binding site" evidence="2">
    <location>
        <position position="198"/>
    </location>
    <ligand>
        <name>Mn(2+)</name>
        <dbReference type="ChEBI" id="CHEBI:29035"/>
        <label>2</label>
    </ligand>
</feature>
<feature type="binding site" evidence="2">
    <location>
        <position position="394"/>
    </location>
    <ligand>
        <name>Mn(2+)</name>
        <dbReference type="ChEBI" id="CHEBI:29035"/>
        <label>2</label>
    </ligand>
</feature>
<dbReference type="GO" id="GO:0016805">
    <property type="term" value="F:dipeptidase activity"/>
    <property type="evidence" value="ECO:0007669"/>
    <property type="project" value="TreeGrafter"/>
</dbReference>
<evidence type="ECO:0000313" key="4">
    <source>
        <dbReference type="EMBL" id="MTU43943.1"/>
    </source>
</evidence>
<organism evidence="4 5">
    <name type="scientific">Parasutterella excrementihominis</name>
    <dbReference type="NCBI Taxonomy" id="487175"/>
    <lineage>
        <taxon>Bacteria</taxon>
        <taxon>Pseudomonadati</taxon>
        <taxon>Pseudomonadota</taxon>
        <taxon>Betaproteobacteria</taxon>
        <taxon>Burkholderiales</taxon>
        <taxon>Sutterellaceae</taxon>
        <taxon>Parasutterella</taxon>
    </lineage>
</organism>
<dbReference type="RefSeq" id="WP_151850406.1">
    <property type="nucleotide sequence ID" value="NZ_CANTID010000008.1"/>
</dbReference>
<name>A0A6I3S0H0_9BURK</name>
<keyword evidence="1 4" id="KW-0378">Hydrolase</keyword>
<dbReference type="SUPFAM" id="SSF55031">
    <property type="entry name" value="Bacterial exopeptidase dimerisation domain"/>
    <property type="match status" value="1"/>
</dbReference>
<feature type="binding site" evidence="2">
    <location>
        <position position="138"/>
    </location>
    <ligand>
        <name>Mn(2+)</name>
        <dbReference type="ChEBI" id="CHEBI:29035"/>
        <label>2</label>
    </ligand>
</feature>
<evidence type="ECO:0000259" key="3">
    <source>
        <dbReference type="Pfam" id="PF07687"/>
    </source>
</evidence>
<dbReference type="AlphaFoldDB" id="A0A6I3S0H0"/>
<feature type="domain" description="Peptidase M20 dimerisation" evidence="3">
    <location>
        <begin position="222"/>
        <end position="309"/>
    </location>
</feature>
<dbReference type="GO" id="GO:0071713">
    <property type="term" value="F:para-aminobenzoyl-glutamate hydrolase activity"/>
    <property type="evidence" value="ECO:0007669"/>
    <property type="project" value="TreeGrafter"/>
</dbReference>
<protein>
    <submittedName>
        <fullName evidence="4">Amidohydrolase</fullName>
    </submittedName>
</protein>
<keyword evidence="2" id="KW-0464">Manganese</keyword>
<keyword evidence="2" id="KW-0479">Metal-binding</keyword>
<dbReference type="PANTHER" id="PTHR30575">
    <property type="entry name" value="PEPTIDASE M20"/>
    <property type="match status" value="1"/>
</dbReference>
<dbReference type="GO" id="GO:0046872">
    <property type="term" value="F:metal ion binding"/>
    <property type="evidence" value="ECO:0007669"/>
    <property type="project" value="UniProtKB-KW"/>
</dbReference>
<sequence length="423" mass="46215">MLTENELIKFRRELHSYPETGWCEFVTTHKIVEKLRSFGLDPIYGRQVINPEFVAGRNPAKVEEAKKAALEKGVPPEFIESMQDYTGVAAIFETGRPGPVLAIRFDMDCVDVDEAHEAGHRPFDEGWASTNPGHMHSCGHDGHATMGIAVCNWIQENLDQFCGTIKVVFQPAEEGVRGARPMTETGIFDDVDFFFGNHLGFNLPTGTISPEPGVFLASTKLDATFTGLAAHSGADPQKGKNALLAGAAAALAIHGITRPIGEVTALNVGTLVAGQGRNVVAPNAFMQLEVRGETEELNAYMRDQAIRKIKASADMYDCQVDIVKAGEATEFKPDQEAIELAYIAARNVTTEELARPLGLKLGSEDCTIMLRRVQQHGGKGTFVVFGCRTSAGHHQRLFDFDEEVIGIALRFYQNLIPMIVGIK</sequence>
<dbReference type="Pfam" id="PF07687">
    <property type="entry name" value="M20_dimer"/>
    <property type="match status" value="1"/>
</dbReference>
<dbReference type="GO" id="GO:0046657">
    <property type="term" value="P:folic acid catabolic process"/>
    <property type="evidence" value="ECO:0007669"/>
    <property type="project" value="TreeGrafter"/>
</dbReference>
<dbReference type="InterPro" id="IPR017439">
    <property type="entry name" value="Amidohydrolase"/>
</dbReference>
<comment type="cofactor">
    <cofactor evidence="2">
        <name>Mn(2+)</name>
        <dbReference type="ChEBI" id="CHEBI:29035"/>
    </cofactor>
    <text evidence="2">The Mn(2+) ion enhances activity.</text>
</comment>
<proteinExistence type="predicted"/>
<dbReference type="GO" id="GO:0005737">
    <property type="term" value="C:cytoplasm"/>
    <property type="evidence" value="ECO:0007669"/>
    <property type="project" value="TreeGrafter"/>
</dbReference>
<dbReference type="Gene3D" id="3.40.630.10">
    <property type="entry name" value="Zn peptidases"/>
    <property type="match status" value="2"/>
</dbReference>
<dbReference type="SUPFAM" id="SSF53187">
    <property type="entry name" value="Zn-dependent exopeptidases"/>
    <property type="match status" value="1"/>
</dbReference>
<comment type="caution">
    <text evidence="4">The sequence shown here is derived from an EMBL/GenBank/DDBJ whole genome shotgun (WGS) entry which is preliminary data.</text>
</comment>
<reference evidence="4 5" key="1">
    <citation type="journal article" date="2019" name="Nat. Med.">
        <title>A library of human gut bacterial isolates paired with longitudinal multiomics data enables mechanistic microbiome research.</title>
        <authorList>
            <person name="Poyet M."/>
            <person name="Groussin M."/>
            <person name="Gibbons S.M."/>
            <person name="Avila-Pacheco J."/>
            <person name="Jiang X."/>
            <person name="Kearney S.M."/>
            <person name="Perrotta A.R."/>
            <person name="Berdy B."/>
            <person name="Zhao S."/>
            <person name="Lieberman T.D."/>
            <person name="Swanson P.K."/>
            <person name="Smith M."/>
            <person name="Roesemann S."/>
            <person name="Alexander J.E."/>
            <person name="Rich S.A."/>
            <person name="Livny J."/>
            <person name="Vlamakis H."/>
            <person name="Clish C."/>
            <person name="Bullock K."/>
            <person name="Deik A."/>
            <person name="Scott J."/>
            <person name="Pierce K.A."/>
            <person name="Xavier R.J."/>
            <person name="Alm E.J."/>
        </authorList>
    </citation>
    <scope>NUCLEOTIDE SEQUENCE [LARGE SCALE GENOMIC DNA]</scope>
    <source>
        <strain evidence="4 5">BIOML-A2</strain>
    </source>
</reference>
<feature type="binding site" evidence="2">
    <location>
        <position position="174"/>
    </location>
    <ligand>
        <name>Mn(2+)</name>
        <dbReference type="ChEBI" id="CHEBI:29035"/>
        <label>2</label>
    </ligand>
</feature>
<dbReference type="PANTHER" id="PTHR30575:SF3">
    <property type="entry name" value="PEPTIDASE M20 DIMERISATION DOMAIN-CONTAINING PROTEIN"/>
    <property type="match status" value="1"/>
</dbReference>
<dbReference type="InterPro" id="IPR052030">
    <property type="entry name" value="Peptidase_M20/M20A_hydrolases"/>
</dbReference>
<feature type="binding site" evidence="2">
    <location>
        <position position="140"/>
    </location>
    <ligand>
        <name>Mn(2+)</name>
        <dbReference type="ChEBI" id="CHEBI:29035"/>
        <label>2</label>
    </ligand>
</feature>
<evidence type="ECO:0000313" key="5">
    <source>
        <dbReference type="Proteomes" id="UP000462362"/>
    </source>
</evidence>
<dbReference type="Proteomes" id="UP000462362">
    <property type="component" value="Unassembled WGS sequence"/>
</dbReference>
<dbReference type="Pfam" id="PF01546">
    <property type="entry name" value="Peptidase_M20"/>
    <property type="match status" value="1"/>
</dbReference>